<sequence length="1381" mass="154162">GDSKDATREKAQLVLLKIMEKGCMSPQNLLDRLRPAFSHKNAKLREEALILLTTTLNEHGADEMALSGVIPSIVKLLSDPSEKVRETALNTLADIYRHVGERLRVDLQRKHNVPQANSVSFATPCAYTITIRSYLGLARRSHGASLDFRDINRTQNSREALMTIFREAADHPLHGHSNFRSSGKIRGISLGPQAGAVDEECFITSFEDVPTVNLFSAKDLEEQMKSIRDTVGDDKKDWKQRMDSMRKLRAIVLAGGTNYENFHECLKSVQRPFEQACTDLRSQVAREACITLAFLSQSLKTKFASFGEAVLLTLMNLIQNSAKVVATAGAVAVRFILQNTHYTRYVPIIISCVSNKSRDIRRASWEYLALILQTWPTQILQKHITILPDALKKGIADSDAEARVFARKSYWAFKNHFPEQAEILLNNLDATYKRSLMSLSNSGSSNSLNVMANMRSSSVSPRTARPVMSAAGSTENLHQTTGQPHGPLRRTPSLPRSYRQSGIPILQRPTDSHCNCSIVISFRNKSHFVYVTSHTPKKDAQTELLSTSAIDLQAAQRAKARLMYANMSRQKAAALPRPTKSPDPNAVASPERVARTRTRVAGVSQSQRTFCNFLIINENCFFTTASSRSGSPSSRLSYATYNREGESLIGRPRRLSGHTIGSTSNSREPSPQRFGSKLRGRNLHMSPTDSTRPPVMAQKMLQKSREAESALADALTFDNIDNYTRIPANKGDHSDDSENSSICSERSIDGFRRTSDQFFLILQDIKEIIENCAHKHWGDRKEGLVGLQHYLSNGNTLTTTDLRRVTDIFTKMFMDSHTKVFSLFLDTLNELLITHNEGLGDWLYVLCARLLNKLGTDLLGSIQTKIHKTLDVVRDYFPGQQLLPAVMRYLTDPTQTPNSRVKVAALTFITQIAETAEPSALGSSAATALARLLDWSNDGKSHDVRRHAQNAVISLYNLNPPQVTMILSELPKYYQETAWPLVQNHLRKSSTSSTPASPGTPPPRSQNSPARTKAKNDVKADKTEIDGGDENLEEVYKSLRRTTAEIQNYGFERLERATTSKDSGISNMADVEERMEGRSVSNITVNGSDTIAGDLILPQENNGYKTHGMCFIFSEKICVYKIEVFYIILYTGSSPDSTNRPEIVDNMVTTLQSKVAQTTEKVSALQEFQLYVREGDSSYIKRNFKKVLKVLLDSLSNDGKVIQVEVLQTLIDMLKCSELIESFSSYNELLILKVIYAYKSDDQKVHWNAEKCAATMAMVLKPEQIIHLVSTIIATETYPLNMGAIKMLHKVVEHWGREAIEPHLAKVMPGLIKAYDDNESAVRKSAVFCMVAIHVAVGEEALKPHLSCLYSSKLKLLNIYIQRAQQQANSQPASPRSNSKN</sequence>
<dbReference type="GO" id="GO:0045180">
    <property type="term" value="C:basal cortex"/>
    <property type="evidence" value="ECO:0007669"/>
    <property type="project" value="TreeGrafter"/>
</dbReference>
<dbReference type="SMART" id="SM01349">
    <property type="entry name" value="TOG"/>
    <property type="match status" value="3"/>
</dbReference>
<dbReference type="InterPro" id="IPR000225">
    <property type="entry name" value="Armadillo"/>
</dbReference>
<feature type="domain" description="TOG" evidence="8">
    <location>
        <begin position="213"/>
        <end position="449"/>
    </location>
</feature>
<feature type="compositionally biased region" description="Basic and acidic residues" evidence="7">
    <location>
        <begin position="1014"/>
        <end position="1025"/>
    </location>
</feature>
<protein>
    <submittedName>
        <fullName evidence="9">CLIP-associating protein 2</fullName>
    </submittedName>
</protein>
<evidence type="ECO:0000313" key="10">
    <source>
        <dbReference type="Proteomes" id="UP000078492"/>
    </source>
</evidence>
<feature type="non-terminal residue" evidence="9">
    <location>
        <position position="1"/>
    </location>
</feature>
<feature type="domain" description="TOG" evidence="8">
    <location>
        <begin position="750"/>
        <end position="995"/>
    </location>
</feature>
<dbReference type="Proteomes" id="UP000078492">
    <property type="component" value="Unassembled WGS sequence"/>
</dbReference>
<dbReference type="Pfam" id="PF12348">
    <property type="entry name" value="CLASP_N"/>
    <property type="match status" value="2"/>
</dbReference>
<dbReference type="GO" id="GO:0031110">
    <property type="term" value="P:regulation of microtubule polymerization or depolymerization"/>
    <property type="evidence" value="ECO:0007669"/>
    <property type="project" value="UniProtKB-ARBA"/>
</dbReference>
<feature type="repeat" description="HEAT" evidence="5">
    <location>
        <begin position="1307"/>
        <end position="1345"/>
    </location>
</feature>
<evidence type="ECO:0000256" key="3">
    <source>
        <dbReference type="ARBA" id="ARBA00022737"/>
    </source>
</evidence>
<feature type="repeat" description="HEAT" evidence="5">
    <location>
        <begin position="69"/>
        <end position="107"/>
    </location>
</feature>
<dbReference type="InterPro" id="IPR024395">
    <property type="entry name" value="CLASP_N_dom"/>
</dbReference>
<dbReference type="GO" id="GO:0000776">
    <property type="term" value="C:kinetochore"/>
    <property type="evidence" value="ECO:0007669"/>
    <property type="project" value="TreeGrafter"/>
</dbReference>
<evidence type="ECO:0000256" key="5">
    <source>
        <dbReference type="PROSITE-ProRule" id="PRU00103"/>
    </source>
</evidence>
<dbReference type="GO" id="GO:0090307">
    <property type="term" value="P:mitotic spindle assembly"/>
    <property type="evidence" value="ECO:0007669"/>
    <property type="project" value="TreeGrafter"/>
</dbReference>
<dbReference type="SMART" id="SM00185">
    <property type="entry name" value="ARM"/>
    <property type="match status" value="2"/>
</dbReference>
<feature type="compositionally biased region" description="Polar residues" evidence="7">
    <location>
        <begin position="659"/>
        <end position="669"/>
    </location>
</feature>
<feature type="region of interest" description="Disordered" evidence="7">
    <location>
        <begin position="647"/>
        <end position="694"/>
    </location>
</feature>
<feature type="repeat" description="HEAT" evidence="5">
    <location>
        <begin position="882"/>
        <end position="924"/>
    </location>
</feature>
<accession>A0A195DN75</accession>
<dbReference type="InterPro" id="IPR034085">
    <property type="entry name" value="TOG"/>
</dbReference>
<dbReference type="PROSITE" id="PS50176">
    <property type="entry name" value="ARM_REPEAT"/>
    <property type="match status" value="1"/>
</dbReference>
<name>A0A195DN75_9HYME</name>
<dbReference type="InterPro" id="IPR011989">
    <property type="entry name" value="ARM-like"/>
</dbReference>
<dbReference type="STRING" id="471704.A0A195DN75"/>
<feature type="compositionally biased region" description="Polar residues" evidence="7">
    <location>
        <begin position="471"/>
        <end position="483"/>
    </location>
</feature>
<feature type="domain" description="TOG" evidence="8">
    <location>
        <begin position="1136"/>
        <end position="1370"/>
    </location>
</feature>
<comment type="subcellular location">
    <subcellularLocation>
        <location evidence="1">Cytoplasm</location>
        <location evidence="1">Cytoskeleton</location>
    </subcellularLocation>
</comment>
<dbReference type="PANTHER" id="PTHR21567">
    <property type="entry name" value="CLASP"/>
    <property type="match status" value="1"/>
</dbReference>
<feature type="region of interest" description="Disordered" evidence="7">
    <location>
        <begin position="572"/>
        <end position="592"/>
    </location>
</feature>
<dbReference type="PANTHER" id="PTHR21567:SF9">
    <property type="entry name" value="CLIP-ASSOCIATING PROTEIN"/>
    <property type="match status" value="1"/>
</dbReference>
<evidence type="ECO:0000256" key="1">
    <source>
        <dbReference type="ARBA" id="ARBA00004245"/>
    </source>
</evidence>
<gene>
    <name evidence="9" type="ORF">ALC57_13522</name>
</gene>
<dbReference type="GO" id="GO:1902903">
    <property type="term" value="P:regulation of supramolecular fiber organization"/>
    <property type="evidence" value="ECO:0007669"/>
    <property type="project" value="UniProtKB-ARBA"/>
</dbReference>
<dbReference type="InterPro" id="IPR016024">
    <property type="entry name" value="ARM-type_fold"/>
</dbReference>
<feature type="region of interest" description="Disordered" evidence="7">
    <location>
        <begin position="456"/>
        <end position="496"/>
    </location>
</feature>
<keyword evidence="4" id="KW-0206">Cytoskeleton</keyword>
<dbReference type="GO" id="GO:0008017">
    <property type="term" value="F:microtubule binding"/>
    <property type="evidence" value="ECO:0007669"/>
    <property type="project" value="TreeGrafter"/>
</dbReference>
<keyword evidence="2" id="KW-0963">Cytoplasm</keyword>
<keyword evidence="3" id="KW-0677">Repeat</keyword>
<evidence type="ECO:0000256" key="6">
    <source>
        <dbReference type="PROSITE-ProRule" id="PRU00259"/>
    </source>
</evidence>
<dbReference type="GO" id="GO:0005881">
    <property type="term" value="C:cytoplasmic microtubule"/>
    <property type="evidence" value="ECO:0007669"/>
    <property type="project" value="TreeGrafter"/>
</dbReference>
<feature type="repeat" description="ARM" evidence="6">
    <location>
        <begin position="68"/>
        <end position="95"/>
    </location>
</feature>
<evidence type="ECO:0000256" key="7">
    <source>
        <dbReference type="SAM" id="MobiDB-lite"/>
    </source>
</evidence>
<feature type="region of interest" description="Disordered" evidence="7">
    <location>
        <begin position="986"/>
        <end position="1027"/>
    </location>
</feature>
<dbReference type="SUPFAM" id="SSF48371">
    <property type="entry name" value="ARM repeat"/>
    <property type="match status" value="2"/>
</dbReference>
<dbReference type="InterPro" id="IPR021133">
    <property type="entry name" value="HEAT_type_2"/>
</dbReference>
<dbReference type="PROSITE" id="PS50077">
    <property type="entry name" value="HEAT_REPEAT"/>
    <property type="match status" value="3"/>
</dbReference>
<dbReference type="GO" id="GO:0072686">
    <property type="term" value="C:mitotic spindle"/>
    <property type="evidence" value="ECO:0007669"/>
    <property type="project" value="TreeGrafter"/>
</dbReference>
<evidence type="ECO:0000313" key="9">
    <source>
        <dbReference type="EMBL" id="KYN14355.1"/>
    </source>
</evidence>
<dbReference type="GO" id="GO:0005815">
    <property type="term" value="C:microtubule organizing center"/>
    <property type="evidence" value="ECO:0007669"/>
    <property type="project" value="TreeGrafter"/>
</dbReference>
<dbReference type="GO" id="GO:0040001">
    <property type="term" value="P:establishment of mitotic spindle localization"/>
    <property type="evidence" value="ECO:0007669"/>
    <property type="project" value="TreeGrafter"/>
</dbReference>
<keyword evidence="10" id="KW-1185">Reference proteome</keyword>
<dbReference type="EMBL" id="KQ980713">
    <property type="protein sequence ID" value="KYN14355.1"/>
    <property type="molecule type" value="Genomic_DNA"/>
</dbReference>
<organism evidence="9 10">
    <name type="scientific">Trachymyrmex cornetzi</name>
    <dbReference type="NCBI Taxonomy" id="471704"/>
    <lineage>
        <taxon>Eukaryota</taxon>
        <taxon>Metazoa</taxon>
        <taxon>Ecdysozoa</taxon>
        <taxon>Arthropoda</taxon>
        <taxon>Hexapoda</taxon>
        <taxon>Insecta</taxon>
        <taxon>Pterygota</taxon>
        <taxon>Neoptera</taxon>
        <taxon>Endopterygota</taxon>
        <taxon>Hymenoptera</taxon>
        <taxon>Apocrita</taxon>
        <taxon>Aculeata</taxon>
        <taxon>Formicoidea</taxon>
        <taxon>Formicidae</taxon>
        <taxon>Myrmicinae</taxon>
        <taxon>Trachymyrmex</taxon>
    </lineage>
</organism>
<dbReference type="GO" id="GO:0005876">
    <property type="term" value="C:spindle microtubule"/>
    <property type="evidence" value="ECO:0007669"/>
    <property type="project" value="TreeGrafter"/>
</dbReference>
<evidence type="ECO:0000256" key="4">
    <source>
        <dbReference type="ARBA" id="ARBA00023212"/>
    </source>
</evidence>
<reference evidence="9 10" key="1">
    <citation type="submission" date="2015-09" db="EMBL/GenBank/DDBJ databases">
        <title>Trachymyrmex cornetzi WGS genome.</title>
        <authorList>
            <person name="Nygaard S."/>
            <person name="Hu H."/>
            <person name="Boomsma J."/>
            <person name="Zhang G."/>
        </authorList>
    </citation>
    <scope>NUCLEOTIDE SEQUENCE [LARGE SCALE GENOMIC DNA]</scope>
    <source>
        <strain evidence="9">Tcor2-1</strain>
        <tissue evidence="9">Whole body</tissue>
    </source>
</reference>
<proteinExistence type="predicted"/>
<dbReference type="Gene3D" id="1.25.10.10">
    <property type="entry name" value="Leucine-rich Repeat Variant"/>
    <property type="match status" value="4"/>
</dbReference>
<evidence type="ECO:0000256" key="2">
    <source>
        <dbReference type="ARBA" id="ARBA00022490"/>
    </source>
</evidence>
<evidence type="ECO:0000259" key="8">
    <source>
        <dbReference type="SMART" id="SM01349"/>
    </source>
</evidence>